<keyword evidence="2" id="KW-1185">Reference proteome</keyword>
<evidence type="ECO:0000313" key="1">
    <source>
        <dbReference type="EMBL" id="VDO70956.1"/>
    </source>
</evidence>
<reference evidence="1 2" key="2">
    <citation type="submission" date="2018-11" db="EMBL/GenBank/DDBJ databases">
        <authorList>
            <consortium name="Pathogen Informatics"/>
        </authorList>
    </citation>
    <scope>NUCLEOTIDE SEQUENCE [LARGE SCALE GENOMIC DNA]</scope>
    <source>
        <strain evidence="1">Dakar</strain>
        <strain evidence="2">Dakar, Senegal</strain>
    </source>
</reference>
<proteinExistence type="predicted"/>
<protein>
    <submittedName>
        <fullName evidence="3">Ubiquitinyl hydrolase 1</fullName>
    </submittedName>
</protein>
<organism evidence="3">
    <name type="scientific">Schistosoma curassoni</name>
    <dbReference type="NCBI Taxonomy" id="6186"/>
    <lineage>
        <taxon>Eukaryota</taxon>
        <taxon>Metazoa</taxon>
        <taxon>Spiralia</taxon>
        <taxon>Lophotrochozoa</taxon>
        <taxon>Platyhelminthes</taxon>
        <taxon>Trematoda</taxon>
        <taxon>Digenea</taxon>
        <taxon>Strigeidida</taxon>
        <taxon>Schistosomatoidea</taxon>
        <taxon>Schistosomatidae</taxon>
        <taxon>Schistosoma</taxon>
    </lineage>
</organism>
<name>A0A183JGV1_9TREM</name>
<accession>A0A183JGV1</accession>
<evidence type="ECO:0000313" key="2">
    <source>
        <dbReference type="Proteomes" id="UP000279833"/>
    </source>
</evidence>
<dbReference type="AlphaFoldDB" id="A0A183JGV1"/>
<dbReference type="STRING" id="6186.A0A183JGV1"/>
<dbReference type="SUPFAM" id="SSF46966">
    <property type="entry name" value="Spectrin repeat"/>
    <property type="match status" value="1"/>
</dbReference>
<dbReference type="Pfam" id="PF00435">
    <property type="entry name" value="Spectrin"/>
    <property type="match status" value="1"/>
</dbReference>
<dbReference type="Gene3D" id="1.20.58.60">
    <property type="match status" value="1"/>
</dbReference>
<dbReference type="EMBL" id="UZAK01001699">
    <property type="protein sequence ID" value="VDO70956.1"/>
    <property type="molecule type" value="Genomic_DNA"/>
</dbReference>
<dbReference type="Proteomes" id="UP000279833">
    <property type="component" value="Unassembled WGS sequence"/>
</dbReference>
<gene>
    <name evidence="1" type="ORF">SCUD_LOCUS1924</name>
</gene>
<evidence type="ECO:0000313" key="3">
    <source>
        <dbReference type="WBParaSite" id="SCUD_0000192301-mRNA-1"/>
    </source>
</evidence>
<reference evidence="3" key="1">
    <citation type="submission" date="2016-06" db="UniProtKB">
        <authorList>
            <consortium name="WormBaseParasite"/>
        </authorList>
    </citation>
    <scope>IDENTIFICATION</scope>
</reference>
<dbReference type="WBParaSite" id="SCUD_0000192301-mRNA-1">
    <property type="protein sequence ID" value="SCUD_0000192301-mRNA-1"/>
    <property type="gene ID" value="SCUD_0000192301"/>
</dbReference>
<dbReference type="InterPro" id="IPR002017">
    <property type="entry name" value="Spectrin_repeat"/>
</dbReference>
<sequence length="169" mass="19347">GCESWPLRIGDIRRLPVSDHKCLLSISRLFWDHRVNNDWVSNRVLDENGKSINEMVLHWIGQCESILHQTAVIPSSLTEAETLYADHEKFQPVLNDAHPQAVQCAARASYFLQQTTLNNTSAVNANSSNNEHPRRKDYQSVAETVANRWQKLVYAAEERHKLLISATNW</sequence>